<dbReference type="SMART" id="SM00387">
    <property type="entry name" value="HATPase_c"/>
    <property type="match status" value="1"/>
</dbReference>
<evidence type="ECO:0000256" key="3">
    <source>
        <dbReference type="ARBA" id="ARBA00022553"/>
    </source>
</evidence>
<accession>A0ABQ6HHY0</accession>
<feature type="transmembrane region" description="Helical" evidence="5">
    <location>
        <begin position="12"/>
        <end position="36"/>
    </location>
</feature>
<dbReference type="PANTHER" id="PTHR43065">
    <property type="entry name" value="SENSOR HISTIDINE KINASE"/>
    <property type="match status" value="1"/>
</dbReference>
<reference evidence="7 8" key="1">
    <citation type="submission" date="2023-03" db="EMBL/GenBank/DDBJ databases">
        <title>Thalassotalea loyana LMG 22536T draft genome sequence.</title>
        <authorList>
            <person name="Sawabe T."/>
        </authorList>
    </citation>
    <scope>NUCLEOTIDE SEQUENCE [LARGE SCALE GENOMIC DNA]</scope>
    <source>
        <strain evidence="7 8">LMG 22536</strain>
    </source>
</reference>
<feature type="transmembrane region" description="Helical" evidence="5">
    <location>
        <begin position="165"/>
        <end position="188"/>
    </location>
</feature>
<dbReference type="InterPro" id="IPR036097">
    <property type="entry name" value="HisK_dim/P_sf"/>
</dbReference>
<feature type="domain" description="Histidine kinase" evidence="6">
    <location>
        <begin position="305"/>
        <end position="537"/>
    </location>
</feature>
<dbReference type="RefSeq" id="WP_284300849.1">
    <property type="nucleotide sequence ID" value="NZ_BSSV01000009.1"/>
</dbReference>
<evidence type="ECO:0000313" key="8">
    <source>
        <dbReference type="Proteomes" id="UP001157134"/>
    </source>
</evidence>
<dbReference type="Gene3D" id="3.30.565.10">
    <property type="entry name" value="Histidine kinase-like ATPase, C-terminal domain"/>
    <property type="match status" value="1"/>
</dbReference>
<dbReference type="Proteomes" id="UP001157134">
    <property type="component" value="Unassembled WGS sequence"/>
</dbReference>
<dbReference type="InterPro" id="IPR036890">
    <property type="entry name" value="HATPase_C_sf"/>
</dbReference>
<dbReference type="Gene3D" id="1.10.287.130">
    <property type="match status" value="1"/>
</dbReference>
<proteinExistence type="predicted"/>
<dbReference type="PRINTS" id="PR00344">
    <property type="entry name" value="BCTRLSENSOR"/>
</dbReference>
<name>A0ABQ6HHY0_9GAMM</name>
<dbReference type="EC" id="2.7.13.3" evidence="2"/>
<dbReference type="CDD" id="cd00082">
    <property type="entry name" value="HisKA"/>
    <property type="match status" value="1"/>
</dbReference>
<dbReference type="SUPFAM" id="SSF55874">
    <property type="entry name" value="ATPase domain of HSP90 chaperone/DNA topoisomerase II/histidine kinase"/>
    <property type="match status" value="1"/>
</dbReference>
<dbReference type="CDD" id="cd00075">
    <property type="entry name" value="HATPase"/>
    <property type="match status" value="1"/>
</dbReference>
<evidence type="ECO:0000256" key="4">
    <source>
        <dbReference type="SAM" id="Coils"/>
    </source>
</evidence>
<dbReference type="InterPro" id="IPR003594">
    <property type="entry name" value="HATPase_dom"/>
</dbReference>
<keyword evidence="5" id="KW-0812">Transmembrane</keyword>
<dbReference type="SUPFAM" id="SSF47384">
    <property type="entry name" value="Homodimeric domain of signal transducing histidine kinase"/>
    <property type="match status" value="1"/>
</dbReference>
<keyword evidence="3" id="KW-0597">Phosphoprotein</keyword>
<comment type="catalytic activity">
    <reaction evidence="1">
        <text>ATP + protein L-histidine = ADP + protein N-phospho-L-histidine.</text>
        <dbReference type="EC" id="2.7.13.3"/>
    </reaction>
</comment>
<evidence type="ECO:0000256" key="5">
    <source>
        <dbReference type="SAM" id="Phobius"/>
    </source>
</evidence>
<gene>
    <name evidence="7" type="ORF">tloyanaT_33620</name>
</gene>
<dbReference type="InterPro" id="IPR003661">
    <property type="entry name" value="HisK_dim/P_dom"/>
</dbReference>
<sequence length="542" mass="61109">MAKNNISISRQIFWSTTGAVLIFLMFALSLASYLYINHQKQQIANSFESVAKVIGERSLDFIASNKSELLNQDLKRLDTLATVDQIFIFKVDNITNSETIFSRFKKQPDAPSFAINFEEIKALSKTKFDGAIIEYAHPIYLQDELVGYVYLHGNITDIRTSNRNIIILLLVFVFASFILSFIVGYLLLQKVKGPFSLISDSVIDVTQKKDFTLRCGAQPFSEAQVLTNNINLLYERTDKLINKHLNNAKLLKEQNLELEHKVTSRTDALKESNSELLSTLEQLHQYQEQLVENEKMASLGDLVAGVAHEVNTPIGLGVTASTLMIDKLEGLKNEFHNKTLKPSQLDRYIEESEENLQIIIRNLDRAANLISSFKQVAVDQSIEDERDFNMKQLIDDVFLTLTPKIKNHQYDLNISCDDELVIKSKPSPITQVLINLIINSFIHGFENEINDAEISIAVRAINDRLTITYSDNGSGISLEMQDKIFEPFSTTKRGEGGSGLGMHLVYNLVTQALKGTIQLDATRNDGATFIIDFPIEILTKSE</sequence>
<evidence type="ECO:0000256" key="2">
    <source>
        <dbReference type="ARBA" id="ARBA00012438"/>
    </source>
</evidence>
<dbReference type="Pfam" id="PF02518">
    <property type="entry name" value="HATPase_c"/>
    <property type="match status" value="1"/>
</dbReference>
<keyword evidence="5" id="KW-0472">Membrane</keyword>
<evidence type="ECO:0000259" key="6">
    <source>
        <dbReference type="PROSITE" id="PS50109"/>
    </source>
</evidence>
<dbReference type="PROSITE" id="PS50109">
    <property type="entry name" value="HIS_KIN"/>
    <property type="match status" value="1"/>
</dbReference>
<comment type="caution">
    <text evidence="7">The sequence shown here is derived from an EMBL/GenBank/DDBJ whole genome shotgun (WGS) entry which is preliminary data.</text>
</comment>
<feature type="coiled-coil region" evidence="4">
    <location>
        <begin position="234"/>
        <end position="289"/>
    </location>
</feature>
<dbReference type="PANTHER" id="PTHR43065:SF47">
    <property type="match status" value="1"/>
</dbReference>
<evidence type="ECO:0000256" key="1">
    <source>
        <dbReference type="ARBA" id="ARBA00000085"/>
    </source>
</evidence>
<dbReference type="InterPro" id="IPR004358">
    <property type="entry name" value="Sig_transdc_His_kin-like_C"/>
</dbReference>
<keyword evidence="8" id="KW-1185">Reference proteome</keyword>
<keyword evidence="4" id="KW-0175">Coiled coil</keyword>
<dbReference type="InterPro" id="IPR005467">
    <property type="entry name" value="His_kinase_dom"/>
</dbReference>
<dbReference type="EMBL" id="BSSV01000009">
    <property type="protein sequence ID" value="GLX87109.1"/>
    <property type="molecule type" value="Genomic_DNA"/>
</dbReference>
<protein>
    <recommendedName>
        <fullName evidence="2">histidine kinase</fullName>
        <ecNumber evidence="2">2.7.13.3</ecNumber>
    </recommendedName>
</protein>
<evidence type="ECO:0000313" key="7">
    <source>
        <dbReference type="EMBL" id="GLX87109.1"/>
    </source>
</evidence>
<organism evidence="7 8">
    <name type="scientific">Thalassotalea loyana</name>
    <dbReference type="NCBI Taxonomy" id="280483"/>
    <lineage>
        <taxon>Bacteria</taxon>
        <taxon>Pseudomonadati</taxon>
        <taxon>Pseudomonadota</taxon>
        <taxon>Gammaproteobacteria</taxon>
        <taxon>Alteromonadales</taxon>
        <taxon>Colwelliaceae</taxon>
        <taxon>Thalassotalea</taxon>
    </lineage>
</organism>
<keyword evidence="5" id="KW-1133">Transmembrane helix</keyword>